<sequence>MQPSSSPPAGGSSIRQFWRLSMPYWHSERKWKAGIATLLLVLLTLAQVALAIWISYWHRELFDALEARSMREVLVQAAVFGVIFALTVAVTAAHLHIKRWLQLDWRQWLTRRLLDAWLSDRHLYQLRFTVGDHDNPDGRIAEDIRIATESAIGLAHSLLFSLLILGSFADILSSVSGSFEVPGTDIVVGGYLVWLAFLYAGLGTVLGALLGRPLVKATNRLQTVEANLRYGLAREREHAESIALMRGEAVERRHADSLFDDVGRGWNRQTIGYLGIVSFSTAYGTLLPVFPILVAAPQYIAGVMTLGVLMQAAQAFQRLTSALSWPVDNLGELARCRASMDRIVSLYQDLEALSAPERARAHNRIQVRVGTERKLVLRNLTLSNPDGRVLAEHLDTVVRRGERVLIGGDTSVAVCLFKAVAGLWPWGQGEIVLPADHGIVFLPQRPYFPDGTLKAALCYPHAETEFEHGDLLHVLECAGVAWLAPRLYESDSWDHALPLRARQRLAIARVLLQRPAWVFLEEATNALDPETELLMIELLHRELPDSTLMMISFHNGMSHHFTHKLAVNRLHEEKYVQAAPAGALLGEA</sequence>
<evidence type="ECO:0000256" key="5">
    <source>
        <dbReference type="ARBA" id="ARBA00023136"/>
    </source>
</evidence>
<evidence type="ECO:0000313" key="9">
    <source>
        <dbReference type="EMBL" id="OYD53481.1"/>
    </source>
</evidence>
<keyword evidence="3 6" id="KW-0812">Transmembrane</keyword>
<feature type="transmembrane region" description="Helical" evidence="6">
    <location>
        <begin position="75"/>
        <end position="97"/>
    </location>
</feature>
<gene>
    <name evidence="9" type="ORF">CGK74_12425</name>
</gene>
<dbReference type="OrthoDB" id="9810134at2"/>
<dbReference type="PANTHER" id="PTHR11384:SF59">
    <property type="entry name" value="LYSOSOMAL COBALAMIN TRANSPORTER ABCD4"/>
    <property type="match status" value="1"/>
</dbReference>
<dbReference type="GO" id="GO:0005524">
    <property type="term" value="F:ATP binding"/>
    <property type="evidence" value="ECO:0007669"/>
    <property type="project" value="InterPro"/>
</dbReference>
<dbReference type="InterPro" id="IPR036640">
    <property type="entry name" value="ABC1_TM_sf"/>
</dbReference>
<protein>
    <submittedName>
        <fullName evidence="9">ABC transporter</fullName>
    </submittedName>
</protein>
<evidence type="ECO:0000256" key="6">
    <source>
        <dbReference type="SAM" id="Phobius"/>
    </source>
</evidence>
<dbReference type="SUPFAM" id="SSF90123">
    <property type="entry name" value="ABC transporter transmembrane region"/>
    <property type="match status" value="1"/>
</dbReference>
<dbReference type="Pfam" id="PF06472">
    <property type="entry name" value="ABC_membrane_2"/>
    <property type="match status" value="1"/>
</dbReference>
<evidence type="ECO:0000256" key="3">
    <source>
        <dbReference type="ARBA" id="ARBA00022692"/>
    </source>
</evidence>
<dbReference type="Proteomes" id="UP000215181">
    <property type="component" value="Unassembled WGS sequence"/>
</dbReference>
<dbReference type="PROSITE" id="PS50929">
    <property type="entry name" value="ABC_TM1F"/>
    <property type="match status" value="1"/>
</dbReference>
<dbReference type="InterPro" id="IPR011527">
    <property type="entry name" value="ABC1_TM_dom"/>
</dbReference>
<feature type="transmembrane region" description="Helical" evidence="6">
    <location>
        <begin position="151"/>
        <end position="171"/>
    </location>
</feature>
<proteinExistence type="predicted"/>
<dbReference type="PANTHER" id="PTHR11384">
    <property type="entry name" value="ATP-BINDING CASSETTE, SUB-FAMILY D MEMBER"/>
    <property type="match status" value="1"/>
</dbReference>
<comment type="caution">
    <text evidence="9">The sequence shown here is derived from an EMBL/GenBank/DDBJ whole genome shotgun (WGS) entry which is preliminary data.</text>
</comment>
<feature type="transmembrane region" description="Helical" evidence="6">
    <location>
        <begin position="191"/>
        <end position="211"/>
    </location>
</feature>
<feature type="transmembrane region" description="Helical" evidence="6">
    <location>
        <begin position="271"/>
        <end position="293"/>
    </location>
</feature>
<feature type="domain" description="ABC transporter" evidence="7">
    <location>
        <begin position="375"/>
        <end position="588"/>
    </location>
</feature>
<evidence type="ECO:0000256" key="4">
    <source>
        <dbReference type="ARBA" id="ARBA00022989"/>
    </source>
</evidence>
<evidence type="ECO:0000256" key="2">
    <source>
        <dbReference type="ARBA" id="ARBA00022448"/>
    </source>
</evidence>
<dbReference type="GO" id="GO:0140359">
    <property type="term" value="F:ABC-type transporter activity"/>
    <property type="evidence" value="ECO:0007669"/>
    <property type="project" value="InterPro"/>
</dbReference>
<dbReference type="RefSeq" id="WP_094268790.1">
    <property type="nucleotide sequence ID" value="NZ_NOIH01000014.1"/>
</dbReference>
<reference evidence="9 10" key="1">
    <citation type="submission" date="2017-07" db="EMBL/GenBank/DDBJ databases">
        <title>Thauera sp. KNDSS-Mac4 genome sequence and assembly.</title>
        <authorList>
            <person name="Mayilraj S."/>
        </authorList>
    </citation>
    <scope>NUCLEOTIDE SEQUENCE [LARGE SCALE GENOMIC DNA]</scope>
    <source>
        <strain evidence="9 10">KNDSS-Mac4</strain>
    </source>
</reference>
<evidence type="ECO:0000256" key="1">
    <source>
        <dbReference type="ARBA" id="ARBA00004651"/>
    </source>
</evidence>
<evidence type="ECO:0000259" key="8">
    <source>
        <dbReference type="PROSITE" id="PS50929"/>
    </source>
</evidence>
<dbReference type="InterPro" id="IPR003439">
    <property type="entry name" value="ABC_transporter-like_ATP-bd"/>
</dbReference>
<dbReference type="GO" id="GO:0016887">
    <property type="term" value="F:ATP hydrolysis activity"/>
    <property type="evidence" value="ECO:0007669"/>
    <property type="project" value="InterPro"/>
</dbReference>
<dbReference type="PROSITE" id="PS50893">
    <property type="entry name" value="ABC_TRANSPORTER_2"/>
    <property type="match status" value="1"/>
</dbReference>
<dbReference type="Gene3D" id="1.20.1560.10">
    <property type="entry name" value="ABC transporter type 1, transmembrane domain"/>
    <property type="match status" value="1"/>
</dbReference>
<dbReference type="InterPro" id="IPR050835">
    <property type="entry name" value="ABC_transporter_sub-D"/>
</dbReference>
<keyword evidence="5 6" id="KW-0472">Membrane</keyword>
<keyword evidence="10" id="KW-1185">Reference proteome</keyword>
<dbReference type="InterPro" id="IPR027417">
    <property type="entry name" value="P-loop_NTPase"/>
</dbReference>
<organism evidence="9 10">
    <name type="scientific">Thauera propionica</name>
    <dbReference type="NCBI Taxonomy" id="2019431"/>
    <lineage>
        <taxon>Bacteria</taxon>
        <taxon>Pseudomonadati</taxon>
        <taxon>Pseudomonadota</taxon>
        <taxon>Betaproteobacteria</taxon>
        <taxon>Rhodocyclales</taxon>
        <taxon>Zoogloeaceae</taxon>
        <taxon>Thauera</taxon>
    </lineage>
</organism>
<name>A0A235EWV4_9RHOO</name>
<evidence type="ECO:0000313" key="10">
    <source>
        <dbReference type="Proteomes" id="UP000215181"/>
    </source>
</evidence>
<evidence type="ECO:0000259" key="7">
    <source>
        <dbReference type="PROSITE" id="PS50893"/>
    </source>
</evidence>
<dbReference type="GO" id="GO:0005886">
    <property type="term" value="C:plasma membrane"/>
    <property type="evidence" value="ECO:0007669"/>
    <property type="project" value="UniProtKB-SubCell"/>
</dbReference>
<accession>A0A235EWV4</accession>
<feature type="domain" description="ABC transmembrane type-1" evidence="8">
    <location>
        <begin position="35"/>
        <end position="335"/>
    </location>
</feature>
<dbReference type="SUPFAM" id="SSF52540">
    <property type="entry name" value="P-loop containing nucleoside triphosphate hydrolases"/>
    <property type="match status" value="1"/>
</dbReference>
<keyword evidence="4 6" id="KW-1133">Transmembrane helix</keyword>
<dbReference type="Gene3D" id="3.40.50.300">
    <property type="entry name" value="P-loop containing nucleotide triphosphate hydrolases"/>
    <property type="match status" value="1"/>
</dbReference>
<keyword evidence="2" id="KW-0813">Transport</keyword>
<comment type="subcellular location">
    <subcellularLocation>
        <location evidence="1">Cell membrane</location>
        <topology evidence="1">Multi-pass membrane protein</topology>
    </subcellularLocation>
</comment>
<dbReference type="AlphaFoldDB" id="A0A235EWV4"/>
<dbReference type="EMBL" id="NOIH01000014">
    <property type="protein sequence ID" value="OYD53481.1"/>
    <property type="molecule type" value="Genomic_DNA"/>
</dbReference>